<gene>
    <name evidence="1" type="ORF">P879_07019</name>
</gene>
<keyword evidence="2" id="KW-1185">Reference proteome</keyword>
<dbReference type="Proteomes" id="UP000699462">
    <property type="component" value="Unassembled WGS sequence"/>
</dbReference>
<protein>
    <submittedName>
        <fullName evidence="1">Uncharacterized protein</fullName>
    </submittedName>
</protein>
<name>A0A8T0DGB0_9TREM</name>
<dbReference type="OrthoDB" id="6269038at2759"/>
<reference evidence="1 2" key="1">
    <citation type="submission" date="2019-07" db="EMBL/GenBank/DDBJ databases">
        <title>Annotation for the trematode Paragonimus westermani.</title>
        <authorList>
            <person name="Choi Y.-J."/>
        </authorList>
    </citation>
    <scope>NUCLEOTIDE SEQUENCE [LARGE SCALE GENOMIC DNA]</scope>
    <source>
        <strain evidence="1">180907_Pwestermani</strain>
    </source>
</reference>
<sequence length="275" mass="32036">MFGLRKERSVRYITSFSLVLAVVALQATSTYSSVIAPDASSIFENIDESIPELESLYYSPDQPRMTTDHTNLQYPEMSQELWGKPDLSQEELYNIAWNNFLKQYNQLSPKNENGEIFVPDNYHLFARPPLTQQLVKKIPEASIWANPVVAGDPNDLRKLRSYPNIFQIDRTISTLSRSKRLHPDKSTTIPERDYRSTHFSEGHDLPRRRGNMLRGLTHSYIQPEDLNRLNNDLSAKLNREANFIRRDENDERVSRKLERLRTLASLLTKKYKDLH</sequence>
<dbReference type="AlphaFoldDB" id="A0A8T0DGB0"/>
<proteinExistence type="predicted"/>
<accession>A0A8T0DGB0</accession>
<comment type="caution">
    <text evidence="1">The sequence shown here is derived from an EMBL/GenBank/DDBJ whole genome shotgun (WGS) entry which is preliminary data.</text>
</comment>
<evidence type="ECO:0000313" key="1">
    <source>
        <dbReference type="EMBL" id="KAF8566859.1"/>
    </source>
</evidence>
<evidence type="ECO:0000313" key="2">
    <source>
        <dbReference type="Proteomes" id="UP000699462"/>
    </source>
</evidence>
<dbReference type="EMBL" id="JTDF01004526">
    <property type="protein sequence ID" value="KAF8566859.1"/>
    <property type="molecule type" value="Genomic_DNA"/>
</dbReference>
<organism evidence="1 2">
    <name type="scientific">Paragonimus westermani</name>
    <dbReference type="NCBI Taxonomy" id="34504"/>
    <lineage>
        <taxon>Eukaryota</taxon>
        <taxon>Metazoa</taxon>
        <taxon>Spiralia</taxon>
        <taxon>Lophotrochozoa</taxon>
        <taxon>Platyhelminthes</taxon>
        <taxon>Trematoda</taxon>
        <taxon>Digenea</taxon>
        <taxon>Plagiorchiida</taxon>
        <taxon>Troglotremata</taxon>
        <taxon>Troglotrematidae</taxon>
        <taxon>Paragonimus</taxon>
    </lineage>
</organism>